<proteinExistence type="predicted"/>
<sequence>MNESIFRKKSLDRVSSPEQLTDYIKVSSPSVWIVLSAVVILLISVLIWSVFGSILDTVKLNALVQDGVAVCYVDGDTAAKLKVGMTSELAGTKRTVSEISGAPHSAEDLRKTMADQVTAETLIKEEWNYPVKVNASGVPDGLYEMVITIDRVKPISFILN</sequence>
<dbReference type="EMBL" id="SPQQ01000011">
    <property type="protein sequence ID" value="TGE35718.1"/>
    <property type="molecule type" value="Genomic_DNA"/>
</dbReference>
<keyword evidence="1" id="KW-1133">Transmembrane helix</keyword>
<accession>A0A4Z0QYX3</accession>
<evidence type="ECO:0008006" key="4">
    <source>
        <dbReference type="Google" id="ProtNLM"/>
    </source>
</evidence>
<keyword evidence="1" id="KW-0812">Transmembrane</keyword>
<dbReference type="OrthoDB" id="1822314at2"/>
<feature type="transmembrane region" description="Helical" evidence="1">
    <location>
        <begin position="30"/>
        <end position="51"/>
    </location>
</feature>
<organism evidence="2 3">
    <name type="scientific">Desulfosporosinus fructosivorans</name>
    <dbReference type="NCBI Taxonomy" id="2018669"/>
    <lineage>
        <taxon>Bacteria</taxon>
        <taxon>Bacillati</taxon>
        <taxon>Bacillota</taxon>
        <taxon>Clostridia</taxon>
        <taxon>Eubacteriales</taxon>
        <taxon>Desulfitobacteriaceae</taxon>
        <taxon>Desulfosporosinus</taxon>
    </lineage>
</organism>
<keyword evidence="1" id="KW-0472">Membrane</keyword>
<evidence type="ECO:0000313" key="2">
    <source>
        <dbReference type="EMBL" id="TGE35718.1"/>
    </source>
</evidence>
<dbReference type="RefSeq" id="WP_135551191.1">
    <property type="nucleotide sequence ID" value="NZ_SPQQ01000011.1"/>
</dbReference>
<comment type="caution">
    <text evidence="2">The sequence shown here is derived from an EMBL/GenBank/DDBJ whole genome shotgun (WGS) entry which is preliminary data.</text>
</comment>
<dbReference type="AlphaFoldDB" id="A0A4Z0QYX3"/>
<reference evidence="2 3" key="1">
    <citation type="submission" date="2019-03" db="EMBL/GenBank/DDBJ databases">
        <title>Draft Genome Sequence of Desulfosporosinus fructosivorans Strain 63.6F, Isolated from Marine Sediment in the Baltic Sea.</title>
        <authorList>
            <person name="Hausmann B."/>
            <person name="Vandieken V."/>
            <person name="Pjevac P."/>
            <person name="Schreck K."/>
            <person name="Herbold C.W."/>
            <person name="Loy A."/>
        </authorList>
    </citation>
    <scope>NUCLEOTIDE SEQUENCE [LARGE SCALE GENOMIC DNA]</scope>
    <source>
        <strain evidence="2 3">63.6F</strain>
    </source>
</reference>
<protein>
    <recommendedName>
        <fullName evidence="4">NHLM bacteriocin system secretion protein</fullName>
    </recommendedName>
</protein>
<evidence type="ECO:0000256" key="1">
    <source>
        <dbReference type="SAM" id="Phobius"/>
    </source>
</evidence>
<gene>
    <name evidence="2" type="ORF">E4K67_23415</name>
</gene>
<name>A0A4Z0QYX3_9FIRM</name>
<evidence type="ECO:0000313" key="3">
    <source>
        <dbReference type="Proteomes" id="UP000298460"/>
    </source>
</evidence>
<keyword evidence="3" id="KW-1185">Reference proteome</keyword>
<dbReference type="Proteomes" id="UP000298460">
    <property type="component" value="Unassembled WGS sequence"/>
</dbReference>